<evidence type="ECO:0000259" key="7">
    <source>
        <dbReference type="Pfam" id="PF01918"/>
    </source>
</evidence>
<comment type="function">
    <text evidence="6">Binds double-stranded DNA tightly but without sequence specificity. Involved in DNA compaction.</text>
</comment>
<dbReference type="InterPro" id="IPR002775">
    <property type="entry name" value="DNA/RNA-bd_Alba-like"/>
</dbReference>
<keyword evidence="6" id="KW-0226">DNA condensation</keyword>
<dbReference type="PATRIC" id="fig|55802.8.peg.1176"/>
<feature type="modified residue" description="N6-acetyllysine" evidence="6">
    <location>
        <position position="14"/>
    </location>
</feature>
<dbReference type="Proteomes" id="UP000066042">
    <property type="component" value="Chromosome"/>
</dbReference>
<dbReference type="GO" id="GO:0005694">
    <property type="term" value="C:chromosome"/>
    <property type="evidence" value="ECO:0007669"/>
    <property type="project" value="UniProtKB-SubCell"/>
</dbReference>
<dbReference type="GO" id="GO:0005737">
    <property type="term" value="C:cytoplasm"/>
    <property type="evidence" value="ECO:0007669"/>
    <property type="project" value="UniProtKB-SubCell"/>
</dbReference>
<comment type="PTM">
    <text evidence="6">Acetylated. Acetylation at Lys-14 decreases DNA-binding affinity.</text>
</comment>
<name>A0A0S1XBG5_THEBA</name>
<dbReference type="EMBL" id="CP013050">
    <property type="protein sequence ID" value="ALM75122.1"/>
    <property type="molecule type" value="Genomic_DNA"/>
</dbReference>
<keyword evidence="4 6" id="KW-0007">Acetylation</keyword>
<evidence type="ECO:0000313" key="8">
    <source>
        <dbReference type="EMBL" id="ALM75122.1"/>
    </source>
</evidence>
<protein>
    <recommendedName>
        <fullName evidence="6">DNA/RNA-binding protein Alba</fullName>
    </recommendedName>
</protein>
<dbReference type="HAMAP" id="MF_01122">
    <property type="entry name" value="AlbA"/>
    <property type="match status" value="1"/>
</dbReference>
<dbReference type="Pfam" id="PF01918">
    <property type="entry name" value="Alba"/>
    <property type="match status" value="1"/>
</dbReference>
<evidence type="ECO:0000256" key="6">
    <source>
        <dbReference type="HAMAP-Rule" id="MF_01122"/>
    </source>
</evidence>
<keyword evidence="5 6" id="KW-0238">DNA-binding</keyword>
<evidence type="ECO:0000256" key="3">
    <source>
        <dbReference type="ARBA" id="ARBA00022490"/>
    </source>
</evidence>
<dbReference type="NCBIfam" id="NF003088">
    <property type="entry name" value="PRK04015.1"/>
    <property type="match status" value="1"/>
</dbReference>
<dbReference type="STRING" id="55802.TBCH5v1_1195"/>
<dbReference type="NCBIfam" id="TIGR00285">
    <property type="entry name" value="DNA-binding protein Alba"/>
    <property type="match status" value="1"/>
</dbReference>
<organism evidence="8 9">
    <name type="scientific">Thermococcus barophilus</name>
    <dbReference type="NCBI Taxonomy" id="55802"/>
    <lineage>
        <taxon>Archaea</taxon>
        <taxon>Methanobacteriati</taxon>
        <taxon>Methanobacteriota</taxon>
        <taxon>Thermococci</taxon>
        <taxon>Thermococcales</taxon>
        <taxon>Thermococcaceae</taxon>
        <taxon>Thermococcus</taxon>
    </lineage>
</organism>
<keyword evidence="2 6" id="KW-0158">Chromosome</keyword>
<dbReference type="AlphaFoldDB" id="A0A0S1XBG5"/>
<dbReference type="Gene3D" id="3.30.110.20">
    <property type="entry name" value="Alba-like domain"/>
    <property type="match status" value="1"/>
</dbReference>
<proteinExistence type="inferred from homology"/>
<dbReference type="InterPro" id="IPR036882">
    <property type="entry name" value="Alba-like_dom_sf"/>
</dbReference>
<dbReference type="GO" id="GO:0030261">
    <property type="term" value="P:chromosome condensation"/>
    <property type="evidence" value="ECO:0007669"/>
    <property type="project" value="UniProtKB-KW"/>
</dbReference>
<dbReference type="InterPro" id="IPR013795">
    <property type="entry name" value="DNA/RNA-bd_Alba"/>
</dbReference>
<comment type="subcellular location">
    <subcellularLocation>
        <location evidence="6">Cytoplasm</location>
    </subcellularLocation>
    <subcellularLocation>
        <location evidence="6">Chromosome</location>
    </subcellularLocation>
</comment>
<dbReference type="GO" id="GO:0003690">
    <property type="term" value="F:double-stranded DNA binding"/>
    <property type="evidence" value="ECO:0007669"/>
    <property type="project" value="UniProtKB-UniRule"/>
</dbReference>
<dbReference type="PIRSF" id="PIRSF028732">
    <property type="entry name" value="Alba"/>
    <property type="match status" value="1"/>
</dbReference>
<reference evidence="8 9" key="1">
    <citation type="journal article" date="2016" name="Genome Announc.">
        <title>Complete genome sequence of the hyperthermophilic and piezophilic archaeon Thermococcus barophilus Ch5, capable of growth at the expense of hydrogenogenesis from carbon monoxide and formate.</title>
        <authorList>
            <person name="Oger P."/>
            <person name="Sokolova T.G."/>
            <person name="Kozhevnikova D.A."/>
            <person name="Taranov E.A."/>
            <person name="Vannier P."/>
            <person name="Lee H.S."/>
            <person name="Kwon K.K."/>
            <person name="Kang S.G."/>
            <person name="Lee J.H."/>
            <person name="Bonch-Osmolovskaya E.A."/>
            <person name="Lebedinsky A.V."/>
        </authorList>
    </citation>
    <scope>NUCLEOTIDE SEQUENCE [LARGE SCALE GENOMIC DNA]</scope>
    <source>
        <strain evidence="9">Ch5</strain>
    </source>
</reference>
<accession>A0A0S1XBG5</accession>
<evidence type="ECO:0000256" key="2">
    <source>
        <dbReference type="ARBA" id="ARBA00022454"/>
    </source>
</evidence>
<dbReference type="GO" id="GO:0003723">
    <property type="term" value="F:RNA binding"/>
    <property type="evidence" value="ECO:0007669"/>
    <property type="project" value="InterPro"/>
</dbReference>
<feature type="domain" description="DNA/RNA-binding protein Alba-like" evidence="7">
    <location>
        <begin position="8"/>
        <end position="70"/>
    </location>
</feature>
<keyword evidence="3 6" id="KW-0963">Cytoplasm</keyword>
<evidence type="ECO:0000313" key="9">
    <source>
        <dbReference type="Proteomes" id="UP000066042"/>
    </source>
</evidence>
<sequence>MPKMAEEHVVYIGKKPVMNYVLAVITQFNEGAKEVSIKARGRAISRAVDVAEIVRNRFLPEVRVKEIKIGTEELPTADGRTANTSTIEIILEKP</sequence>
<dbReference type="SUPFAM" id="SSF82704">
    <property type="entry name" value="AlbA-like"/>
    <property type="match status" value="1"/>
</dbReference>
<evidence type="ECO:0000256" key="5">
    <source>
        <dbReference type="ARBA" id="ARBA00023125"/>
    </source>
</evidence>
<comment type="similarity">
    <text evidence="1 6">Belongs to the histone-like Alba family.</text>
</comment>
<gene>
    <name evidence="6 8" type="primary">albA</name>
    <name evidence="8" type="ORF">TBCH5v1_1195</name>
</gene>
<evidence type="ECO:0000256" key="4">
    <source>
        <dbReference type="ARBA" id="ARBA00022990"/>
    </source>
</evidence>
<evidence type="ECO:0000256" key="1">
    <source>
        <dbReference type="ARBA" id="ARBA00008018"/>
    </source>
</evidence>